<evidence type="ECO:0000256" key="1">
    <source>
        <dbReference type="SAM" id="Phobius"/>
    </source>
</evidence>
<dbReference type="STRING" id="1122188.SAMN02745674_01777"/>
<feature type="transmembrane region" description="Helical" evidence="1">
    <location>
        <begin position="112"/>
        <end position="131"/>
    </location>
</feature>
<feature type="transmembrane region" description="Helical" evidence="1">
    <location>
        <begin position="185"/>
        <end position="205"/>
    </location>
</feature>
<dbReference type="Pfam" id="PF18920">
    <property type="entry name" value="DUF5671"/>
    <property type="match status" value="1"/>
</dbReference>
<dbReference type="RefSeq" id="WP_200809212.1">
    <property type="nucleotide sequence ID" value="NZ_FUXP01000005.1"/>
</dbReference>
<evidence type="ECO:0000313" key="4">
    <source>
        <dbReference type="Proteomes" id="UP000190061"/>
    </source>
</evidence>
<keyword evidence="1" id="KW-0472">Membrane</keyword>
<feature type="domain" description="DUF5671" evidence="2">
    <location>
        <begin position="66"/>
        <end position="202"/>
    </location>
</feature>
<dbReference type="EMBL" id="FUXP01000005">
    <property type="protein sequence ID" value="SKA06201.1"/>
    <property type="molecule type" value="Genomic_DNA"/>
</dbReference>
<proteinExistence type="predicted"/>
<name>A0A1T4QRT5_9GAMM</name>
<keyword evidence="1" id="KW-0812">Transmembrane</keyword>
<keyword evidence="1" id="KW-1133">Transmembrane helix</keyword>
<organism evidence="3 4">
    <name type="scientific">Lysobacter spongiicola DSM 21749</name>
    <dbReference type="NCBI Taxonomy" id="1122188"/>
    <lineage>
        <taxon>Bacteria</taxon>
        <taxon>Pseudomonadati</taxon>
        <taxon>Pseudomonadota</taxon>
        <taxon>Gammaproteobacteria</taxon>
        <taxon>Lysobacterales</taxon>
        <taxon>Lysobacteraceae</taxon>
        <taxon>Novilysobacter</taxon>
    </lineage>
</organism>
<keyword evidence="4" id="KW-1185">Reference proteome</keyword>
<accession>A0A1T4QRT5</accession>
<dbReference type="AlphaFoldDB" id="A0A1T4QRT5"/>
<gene>
    <name evidence="3" type="ORF">SAMN02745674_01777</name>
</gene>
<dbReference type="Proteomes" id="UP000190061">
    <property type="component" value="Unassembled WGS sequence"/>
</dbReference>
<sequence length="214" mass="23816">MAAGTAELELFVRESLGRGMSREATAAALASAGWSPEQVRDALSAYAEVDFPVPVPKPRPYLSAREAFLYLVLFATLYLTAWHLGSLLFDLVNRAFPDPADPAYMWSAGARSMRWSVASLVIAFPVFVFVARHLSHELQRNPVKRLSAVRRWLTYLTLFLAATVLIGDLITLVYNLLGGELSVRFLLKVLVVAIIAGTVFGWYLVDLRREEKEA</sequence>
<dbReference type="InterPro" id="IPR043728">
    <property type="entry name" value="DUF5671"/>
</dbReference>
<evidence type="ECO:0000259" key="2">
    <source>
        <dbReference type="Pfam" id="PF18920"/>
    </source>
</evidence>
<feature type="transmembrane region" description="Helical" evidence="1">
    <location>
        <begin position="152"/>
        <end position="173"/>
    </location>
</feature>
<protein>
    <recommendedName>
        <fullName evidence="2">DUF5671 domain-containing protein</fullName>
    </recommendedName>
</protein>
<feature type="transmembrane region" description="Helical" evidence="1">
    <location>
        <begin position="67"/>
        <end position="92"/>
    </location>
</feature>
<evidence type="ECO:0000313" key="3">
    <source>
        <dbReference type="EMBL" id="SKA06201.1"/>
    </source>
</evidence>
<reference evidence="3 4" key="1">
    <citation type="submission" date="2017-02" db="EMBL/GenBank/DDBJ databases">
        <authorList>
            <person name="Peterson S.W."/>
        </authorList>
    </citation>
    <scope>NUCLEOTIDE SEQUENCE [LARGE SCALE GENOMIC DNA]</scope>
    <source>
        <strain evidence="3 4">DSM 21749</strain>
    </source>
</reference>